<dbReference type="CDD" id="cd13970">
    <property type="entry name" value="ABC1_ADCK3"/>
    <property type="match status" value="1"/>
</dbReference>
<evidence type="ECO:0000256" key="1">
    <source>
        <dbReference type="ARBA" id="ARBA00009670"/>
    </source>
</evidence>
<name>A0A381W2B9_9ZZZZ</name>
<evidence type="ECO:0000313" key="3">
    <source>
        <dbReference type="EMBL" id="SVA46695.1"/>
    </source>
</evidence>
<dbReference type="InterPro" id="IPR011009">
    <property type="entry name" value="Kinase-like_dom_sf"/>
</dbReference>
<proteinExistence type="inferred from homology"/>
<comment type="similarity">
    <text evidence="1">Belongs to the protein kinase superfamily. ADCK protein kinase family.</text>
</comment>
<dbReference type="PANTHER" id="PTHR10566:SF113">
    <property type="entry name" value="PROTEIN ACTIVITY OF BC1 COMPLEX KINASE 7, CHLOROPLASTIC"/>
    <property type="match status" value="1"/>
</dbReference>
<accession>A0A381W2B9</accession>
<sequence length="446" mass="51010">MKDSESKSLPKQIKRYAQVGGVVGKLATKLASQKYLGIKLDKNKHAAEIRAALGGIKGPLMKVAQLSATIPDLLPPEYVEELMHLQSNAPPMGWLFVKRRMAAELSSDWQKSFIDFDKEATRAASLGQVHKAVLPNKKVVACKLQYPDMESAVTADLVQLKMIFSIYQSYNKAIKTDEIYKEITERLKEELDYVREKKLMNVFNNIFSDSKFVHVPEVIDKLSTNRLLTMSWLEGQSILKYKNEKKEIRNILAKNMFYTWYKPFYEYGIIHGDPHLGNYTVQNNLTINLFDFGCMRIFQGKFIQGVIDLYFALQNNDKARAVHAYEQWGFTNITNARLAVLNKWAGYIYSPLMRDKVQKIQESDSGVYGAKVAAEVHSELKKLGGVKPPKEFVFMDRAAVGLGSVFMHLKAEVNWYKIFHTLIENFNEKQLDKKQQKALKLSNVSL</sequence>
<dbReference type="InterPro" id="IPR004147">
    <property type="entry name" value="ABC1_dom"/>
</dbReference>
<protein>
    <recommendedName>
        <fullName evidence="2">ABC1 atypical kinase-like domain-containing protein</fullName>
    </recommendedName>
</protein>
<organism evidence="3">
    <name type="scientific">marine metagenome</name>
    <dbReference type="NCBI Taxonomy" id="408172"/>
    <lineage>
        <taxon>unclassified sequences</taxon>
        <taxon>metagenomes</taxon>
        <taxon>ecological metagenomes</taxon>
    </lineage>
</organism>
<dbReference type="EMBL" id="UINC01010504">
    <property type="protein sequence ID" value="SVA46695.1"/>
    <property type="molecule type" value="Genomic_DNA"/>
</dbReference>
<evidence type="ECO:0000259" key="2">
    <source>
        <dbReference type="Pfam" id="PF03109"/>
    </source>
</evidence>
<dbReference type="InterPro" id="IPR034646">
    <property type="entry name" value="ADCK3_dom"/>
</dbReference>
<gene>
    <name evidence="3" type="ORF">METZ01_LOCUS99549</name>
</gene>
<dbReference type="PANTHER" id="PTHR10566">
    <property type="entry name" value="CHAPERONE-ACTIVITY OF BC1 COMPLEX CABC1 -RELATED"/>
    <property type="match status" value="1"/>
</dbReference>
<dbReference type="Pfam" id="PF03109">
    <property type="entry name" value="ABC1"/>
    <property type="match status" value="1"/>
</dbReference>
<dbReference type="SUPFAM" id="SSF56112">
    <property type="entry name" value="Protein kinase-like (PK-like)"/>
    <property type="match status" value="1"/>
</dbReference>
<dbReference type="InterPro" id="IPR050154">
    <property type="entry name" value="UbiB_kinase"/>
</dbReference>
<reference evidence="3" key="1">
    <citation type="submission" date="2018-05" db="EMBL/GenBank/DDBJ databases">
        <authorList>
            <person name="Lanie J.A."/>
            <person name="Ng W.-L."/>
            <person name="Kazmierczak K.M."/>
            <person name="Andrzejewski T.M."/>
            <person name="Davidsen T.M."/>
            <person name="Wayne K.J."/>
            <person name="Tettelin H."/>
            <person name="Glass J.I."/>
            <person name="Rusch D."/>
            <person name="Podicherti R."/>
            <person name="Tsui H.-C.T."/>
            <person name="Winkler M.E."/>
        </authorList>
    </citation>
    <scope>NUCLEOTIDE SEQUENCE</scope>
</reference>
<feature type="domain" description="ABC1 atypical kinase-like" evidence="2">
    <location>
        <begin position="85"/>
        <end position="322"/>
    </location>
</feature>
<dbReference type="AlphaFoldDB" id="A0A381W2B9"/>